<dbReference type="AlphaFoldDB" id="A0A417XWV9"/>
<evidence type="ECO:0000313" key="3">
    <source>
        <dbReference type="Proteomes" id="UP000283644"/>
    </source>
</evidence>
<keyword evidence="3" id="KW-1185">Reference proteome</keyword>
<reference evidence="2 3" key="1">
    <citation type="submission" date="2018-09" db="EMBL/GenBank/DDBJ databases">
        <title>Genome sequencing of Nocardioides immobilis CCTCC AB 2017083 for comparison to Nocardioides silvaticus.</title>
        <authorList>
            <person name="Li C."/>
            <person name="Wang G."/>
        </authorList>
    </citation>
    <scope>NUCLEOTIDE SEQUENCE [LARGE SCALE GENOMIC DNA]</scope>
    <source>
        <strain evidence="2 3">CCTCC AB 2017083</strain>
    </source>
</reference>
<comment type="caution">
    <text evidence="2">The sequence shown here is derived from an EMBL/GenBank/DDBJ whole genome shotgun (WGS) entry which is preliminary data.</text>
</comment>
<accession>A0A417XWV9</accession>
<organism evidence="2 3">
    <name type="scientific">Nocardioides immobilis</name>
    <dbReference type="NCBI Taxonomy" id="2049295"/>
    <lineage>
        <taxon>Bacteria</taxon>
        <taxon>Bacillati</taxon>
        <taxon>Actinomycetota</taxon>
        <taxon>Actinomycetes</taxon>
        <taxon>Propionibacteriales</taxon>
        <taxon>Nocardioidaceae</taxon>
        <taxon>Nocardioides</taxon>
    </lineage>
</organism>
<dbReference type="OrthoDB" id="2599042at2"/>
<dbReference type="RefSeq" id="WP_118927307.1">
    <property type="nucleotide sequence ID" value="NZ_QXGH01000027.1"/>
</dbReference>
<dbReference type="Proteomes" id="UP000283644">
    <property type="component" value="Unassembled WGS sequence"/>
</dbReference>
<sequence length="166" mass="18933">MKVEQANVLASVQRLIDEADIKRVLFEYAHFLDHNEIKSLTELFTEDCHIAYGSDHGADGIEAYQGTLENEKFGVGAFFAGTSHHVSNVVIDFISEDEARVRSQLYAWHRYNRERADGILMGQYHDIVVRTADGWRIKRRELKTVGTESYHAKGDALNPIPRRTQA</sequence>
<evidence type="ECO:0000259" key="1">
    <source>
        <dbReference type="Pfam" id="PF13577"/>
    </source>
</evidence>
<dbReference type="SUPFAM" id="SSF54427">
    <property type="entry name" value="NTF2-like"/>
    <property type="match status" value="1"/>
</dbReference>
<dbReference type="Pfam" id="PF13577">
    <property type="entry name" value="SnoaL_4"/>
    <property type="match status" value="1"/>
</dbReference>
<gene>
    <name evidence="2" type="ORF">D0Z08_21415</name>
</gene>
<dbReference type="EMBL" id="QXGH01000027">
    <property type="protein sequence ID" value="RHW25004.1"/>
    <property type="molecule type" value="Genomic_DNA"/>
</dbReference>
<dbReference type="InterPro" id="IPR032710">
    <property type="entry name" value="NTF2-like_dom_sf"/>
</dbReference>
<protein>
    <submittedName>
        <fullName evidence="2">Nuclear transport factor 2 family protein</fullName>
    </submittedName>
</protein>
<dbReference type="Gene3D" id="3.10.450.50">
    <property type="match status" value="1"/>
</dbReference>
<dbReference type="InterPro" id="IPR037401">
    <property type="entry name" value="SnoaL-like"/>
</dbReference>
<proteinExistence type="predicted"/>
<name>A0A417XWV9_9ACTN</name>
<feature type="domain" description="SnoaL-like" evidence="1">
    <location>
        <begin position="13"/>
        <end position="140"/>
    </location>
</feature>
<evidence type="ECO:0000313" key="2">
    <source>
        <dbReference type="EMBL" id="RHW25004.1"/>
    </source>
</evidence>